<protein>
    <submittedName>
        <fullName evidence="1">Uncharacterized protein</fullName>
    </submittedName>
</protein>
<reference evidence="1 2" key="1">
    <citation type="journal article" date="2014" name="Int. J. Syst. Evol. Microbiol.">
        <title>Phaeodactylibacter xiamenensis gen. nov., sp. nov., a member of the family Saprospiraceae isolated from the marine alga Phaeodactylum tricornutum.</title>
        <authorList>
            <person name="Chen Z.Jr."/>
            <person name="Lei X."/>
            <person name="Lai Q."/>
            <person name="Li Y."/>
            <person name="Zhang B."/>
            <person name="Zhang J."/>
            <person name="Zhang H."/>
            <person name="Yang L."/>
            <person name="Zheng W."/>
            <person name="Tian Y."/>
            <person name="Yu Z."/>
            <person name="Xu H.Jr."/>
            <person name="Zheng T."/>
        </authorList>
    </citation>
    <scope>NUCLEOTIDE SEQUENCE [LARGE SCALE GENOMIC DNA]</scope>
    <source>
        <strain evidence="1 2">KD52</strain>
    </source>
</reference>
<evidence type="ECO:0000313" key="1">
    <source>
        <dbReference type="EMBL" id="KGE84832.1"/>
    </source>
</evidence>
<organism evidence="1 2">
    <name type="scientific">Phaeodactylibacter xiamenensis</name>
    <dbReference type="NCBI Taxonomy" id="1524460"/>
    <lineage>
        <taxon>Bacteria</taxon>
        <taxon>Pseudomonadati</taxon>
        <taxon>Bacteroidota</taxon>
        <taxon>Saprospiria</taxon>
        <taxon>Saprospirales</taxon>
        <taxon>Haliscomenobacteraceae</taxon>
        <taxon>Phaeodactylibacter</taxon>
    </lineage>
</organism>
<sequence>MFCKKGIKRECCEHWLHTSRVKSSIEKLEKRVRCGGQSQATPISPLPTAAILVKWDEKINFRNPGLRVARAVGRTPFWE</sequence>
<dbReference type="AlphaFoldDB" id="A0A098S145"/>
<dbReference type="Proteomes" id="UP000029736">
    <property type="component" value="Unassembled WGS sequence"/>
</dbReference>
<name>A0A098S145_9BACT</name>
<evidence type="ECO:0000313" key="2">
    <source>
        <dbReference type="Proteomes" id="UP000029736"/>
    </source>
</evidence>
<accession>A0A098S145</accession>
<gene>
    <name evidence="1" type="ORF">IX84_31485</name>
</gene>
<dbReference type="EMBL" id="JPOS01000114">
    <property type="protein sequence ID" value="KGE84832.1"/>
    <property type="molecule type" value="Genomic_DNA"/>
</dbReference>
<proteinExistence type="predicted"/>
<comment type="caution">
    <text evidence="1">The sequence shown here is derived from an EMBL/GenBank/DDBJ whole genome shotgun (WGS) entry which is preliminary data.</text>
</comment>
<keyword evidence="2" id="KW-1185">Reference proteome</keyword>